<keyword evidence="3" id="KW-1185">Reference proteome</keyword>
<feature type="domain" description="HTH hxlR-type" evidence="1">
    <location>
        <begin position="11"/>
        <end position="49"/>
    </location>
</feature>
<name>A0A6N4XC96_9FLAO</name>
<dbReference type="Proteomes" id="UP000445144">
    <property type="component" value="Unassembled WGS sequence"/>
</dbReference>
<protein>
    <submittedName>
        <fullName evidence="2">Putative HTH-type transcriptional regulator YtcD</fullName>
    </submittedName>
</protein>
<dbReference type="InterPro" id="IPR002577">
    <property type="entry name" value="HTH_HxlR"/>
</dbReference>
<accession>A0A6N4XC96</accession>
<organism evidence="2 3">
    <name type="scientific">Chryseobacterium potabilaquae</name>
    <dbReference type="NCBI Taxonomy" id="2675057"/>
    <lineage>
        <taxon>Bacteria</taxon>
        <taxon>Pseudomonadati</taxon>
        <taxon>Bacteroidota</taxon>
        <taxon>Flavobacteriia</taxon>
        <taxon>Flavobacteriales</taxon>
        <taxon>Weeksellaceae</taxon>
        <taxon>Chryseobacterium group</taxon>
        <taxon>Chryseobacterium</taxon>
    </lineage>
</organism>
<dbReference type="InterPro" id="IPR036388">
    <property type="entry name" value="WH-like_DNA-bd_sf"/>
</dbReference>
<dbReference type="PROSITE" id="PS51118">
    <property type="entry name" value="HTH_HXLR"/>
    <property type="match status" value="1"/>
</dbReference>
<evidence type="ECO:0000259" key="1">
    <source>
        <dbReference type="PROSITE" id="PS51118"/>
    </source>
</evidence>
<dbReference type="Gene3D" id="1.10.10.10">
    <property type="entry name" value="Winged helix-like DNA-binding domain superfamily/Winged helix DNA-binding domain"/>
    <property type="match status" value="1"/>
</dbReference>
<sequence>MYTIDNKDYPCCTSITMKFIGGKWKAVILFYLIDGAKRYSELKKLLKEH</sequence>
<dbReference type="Pfam" id="PF01638">
    <property type="entry name" value="HxlR"/>
    <property type="match status" value="1"/>
</dbReference>
<dbReference type="AlphaFoldDB" id="A0A6N4XC96"/>
<dbReference type="SUPFAM" id="SSF46785">
    <property type="entry name" value="Winged helix' DNA-binding domain"/>
    <property type="match status" value="1"/>
</dbReference>
<evidence type="ECO:0000313" key="3">
    <source>
        <dbReference type="Proteomes" id="UP000445144"/>
    </source>
</evidence>
<gene>
    <name evidence="2" type="primary">ytcD</name>
    <name evidence="2" type="ORF">CHRY9293_02258</name>
</gene>
<proteinExistence type="predicted"/>
<reference evidence="2 3" key="1">
    <citation type="submission" date="2020-01" db="EMBL/GenBank/DDBJ databases">
        <authorList>
            <person name="Rodrigo-Torres L."/>
            <person name="Arahal R. D."/>
            <person name="Lucena T."/>
        </authorList>
    </citation>
    <scope>NUCLEOTIDE SEQUENCE [LARGE SCALE GENOMIC DNA]</scope>
    <source>
        <strain evidence="2 3">CECT 9293</strain>
    </source>
</reference>
<dbReference type="InterPro" id="IPR036390">
    <property type="entry name" value="WH_DNA-bd_sf"/>
</dbReference>
<dbReference type="EMBL" id="CACVBR010000019">
    <property type="protein sequence ID" value="CAA7196129.1"/>
    <property type="molecule type" value="Genomic_DNA"/>
</dbReference>
<evidence type="ECO:0000313" key="2">
    <source>
        <dbReference type="EMBL" id="CAA7196129.1"/>
    </source>
</evidence>